<feature type="domain" description="Alanyl-transfer RNA synthetases family profile" evidence="10">
    <location>
        <begin position="1"/>
        <end position="625"/>
    </location>
</feature>
<dbReference type="GO" id="GO:0005829">
    <property type="term" value="C:cytosol"/>
    <property type="evidence" value="ECO:0007669"/>
    <property type="project" value="TreeGrafter"/>
</dbReference>
<dbReference type="CDD" id="cd00673">
    <property type="entry name" value="AlaRS_core"/>
    <property type="match status" value="1"/>
</dbReference>
<gene>
    <name evidence="11" type="ORF">US91_C0002G0012</name>
</gene>
<comment type="similarity">
    <text evidence="1">Belongs to the class-II aminoacyl-tRNA synthetase family.</text>
</comment>
<evidence type="ECO:0000313" key="11">
    <source>
        <dbReference type="EMBL" id="KKQ70933.1"/>
    </source>
</evidence>
<dbReference type="PANTHER" id="PTHR11777">
    <property type="entry name" value="ALANYL-TRNA SYNTHETASE"/>
    <property type="match status" value="1"/>
</dbReference>
<dbReference type="Gene3D" id="3.30.980.10">
    <property type="entry name" value="Threonyl-trna Synthetase, Chain A, domain 2"/>
    <property type="match status" value="1"/>
</dbReference>
<dbReference type="SUPFAM" id="SSF55681">
    <property type="entry name" value="Class II aaRS and biotin synthetases"/>
    <property type="match status" value="1"/>
</dbReference>
<dbReference type="Pfam" id="PF07973">
    <property type="entry name" value="tRNA_SAD"/>
    <property type="match status" value="1"/>
</dbReference>
<dbReference type="Pfam" id="PF01411">
    <property type="entry name" value="tRNA-synt_2c"/>
    <property type="match status" value="1"/>
</dbReference>
<reference evidence="11 12" key="1">
    <citation type="journal article" date="2015" name="Nature">
        <title>rRNA introns, odd ribosomes, and small enigmatic genomes across a large radiation of phyla.</title>
        <authorList>
            <person name="Brown C.T."/>
            <person name="Hug L.A."/>
            <person name="Thomas B.C."/>
            <person name="Sharon I."/>
            <person name="Castelle C.J."/>
            <person name="Singh A."/>
            <person name="Wilkins M.J."/>
            <person name="Williams K.H."/>
            <person name="Banfield J.F."/>
        </authorList>
    </citation>
    <scope>NUCLEOTIDE SEQUENCE [LARGE SCALE GENOMIC DNA]</scope>
</reference>
<dbReference type="InterPro" id="IPR012947">
    <property type="entry name" value="tRNA_SAD"/>
</dbReference>
<dbReference type="PANTHER" id="PTHR11777:SF9">
    <property type="entry name" value="ALANINE--TRNA LIGASE, CYTOPLASMIC"/>
    <property type="match status" value="1"/>
</dbReference>
<evidence type="ECO:0000256" key="9">
    <source>
        <dbReference type="ARBA" id="ARBA00023146"/>
    </source>
</evidence>
<dbReference type="InterPro" id="IPR002318">
    <property type="entry name" value="Ala-tRNA-lgiase_IIc"/>
</dbReference>
<organism evidence="11 12">
    <name type="scientific">Candidatus Falkowbacteria bacterium GW2011_GWE1_38_31</name>
    <dbReference type="NCBI Taxonomy" id="1618638"/>
    <lineage>
        <taxon>Bacteria</taxon>
        <taxon>Candidatus Falkowiibacteriota</taxon>
    </lineage>
</organism>
<comment type="caution">
    <text evidence="11">The sequence shown here is derived from an EMBL/GenBank/DDBJ whole genome shotgun (WGS) entry which is preliminary data.</text>
</comment>
<evidence type="ECO:0000256" key="8">
    <source>
        <dbReference type="ARBA" id="ARBA00022917"/>
    </source>
</evidence>
<dbReference type="InterPro" id="IPR018164">
    <property type="entry name" value="Ala-tRNA-synth_IIc_N"/>
</dbReference>
<dbReference type="InterPro" id="IPR018162">
    <property type="entry name" value="Ala-tRNA-ligase_IIc_anticod-bd"/>
</dbReference>
<sequence length="625" mass="70954">MKSKEIRQKYLEFFQNQNHVIVDSASLIPENDSSSLFISSGMQPLIPYLLGETHPAGTRLVDSQKSFRSGDIEEVGDNRHNTFFEMLGNWSLGDYFKKEQLPWFFEFLTKTVGLDPNRIYVTVYAGNEKIGVERDTESVDLWKQIFKTVNIDAKDYDNAEAEGMRDGRIFYFGDKKNWWSRSGEPANMPVGEIGGPDSEVFYDLGADLRRHENSQWKDEPCHVNCDCGRFIEIGNSVFIQFIKTKDGFEPLKQKNVDFGGGLERITMVSQGKDNVFETDLFANILAKISELSGKHYRDNMRAFEVIADHLKAACFLMGDDKGVTPSNVDQGYIVRRLIRRAVRYGLDLNINNIGWTKDIAEIVVNDYADIYSELNRNKNFIISEMRKEEEKFQKTLAKGMKEFSISDFRFANEKIISGVDAFRLYQSYGFPIEMTEELAIEKGLKIDRQGFDEELKKHQSLSRTASAGKFKGGLADSSEQTTKLHTTAHLLLAALRQVLGEHVSQKGSNITAERLRFDFCHSAKMTEDELTQVENIVNEIIAQNYPVVCEEMALTEAKAKGATGIFESKYEEQVKAYKIAKDNKIFSYEICGGPHVTNTGILGKFKITKEESSSAGIRRIKAVLE</sequence>
<evidence type="ECO:0000256" key="5">
    <source>
        <dbReference type="ARBA" id="ARBA00022741"/>
    </source>
</evidence>
<dbReference type="GO" id="GO:0006419">
    <property type="term" value="P:alanyl-tRNA aminoacylation"/>
    <property type="evidence" value="ECO:0007669"/>
    <property type="project" value="InterPro"/>
</dbReference>
<keyword evidence="4 11" id="KW-0436">Ligase</keyword>
<evidence type="ECO:0000256" key="1">
    <source>
        <dbReference type="ARBA" id="ARBA00008226"/>
    </source>
</evidence>
<evidence type="ECO:0000313" key="12">
    <source>
        <dbReference type="Proteomes" id="UP000034022"/>
    </source>
</evidence>
<dbReference type="EC" id="6.1.1.7" evidence="2"/>
<dbReference type="NCBIfam" id="NF002436">
    <property type="entry name" value="PRK01584.1"/>
    <property type="match status" value="1"/>
</dbReference>
<evidence type="ECO:0000256" key="2">
    <source>
        <dbReference type="ARBA" id="ARBA00013168"/>
    </source>
</evidence>
<accession>A0A0G0JTU8</accession>
<dbReference type="Gene3D" id="3.30.930.10">
    <property type="entry name" value="Bira Bifunctional Protein, Domain 2"/>
    <property type="match status" value="1"/>
</dbReference>
<dbReference type="InterPro" id="IPR050058">
    <property type="entry name" value="Ala-tRNA_ligase"/>
</dbReference>
<dbReference type="EMBL" id="LBUU01000002">
    <property type="protein sequence ID" value="KKQ70933.1"/>
    <property type="molecule type" value="Genomic_DNA"/>
</dbReference>
<keyword evidence="8" id="KW-0648">Protein biosynthesis</keyword>
<dbReference type="GO" id="GO:0002161">
    <property type="term" value="F:aminoacyl-tRNA deacylase activity"/>
    <property type="evidence" value="ECO:0007669"/>
    <property type="project" value="TreeGrafter"/>
</dbReference>
<keyword evidence="6" id="KW-0067">ATP-binding</keyword>
<dbReference type="Gene3D" id="3.30.54.20">
    <property type="match status" value="1"/>
</dbReference>
<dbReference type="InterPro" id="IPR045864">
    <property type="entry name" value="aa-tRNA-synth_II/BPL/LPL"/>
</dbReference>
<dbReference type="SUPFAM" id="SSF55186">
    <property type="entry name" value="ThrRS/AlaRS common domain"/>
    <property type="match status" value="1"/>
</dbReference>
<protein>
    <recommendedName>
        <fullName evidence="2">alanine--tRNA ligase</fullName>
        <ecNumber evidence="2">6.1.1.7</ecNumber>
    </recommendedName>
</protein>
<keyword evidence="7" id="KW-0694">RNA-binding</keyword>
<dbReference type="GO" id="GO:0004813">
    <property type="term" value="F:alanine-tRNA ligase activity"/>
    <property type="evidence" value="ECO:0007669"/>
    <property type="project" value="UniProtKB-EC"/>
</dbReference>
<proteinExistence type="inferred from homology"/>
<dbReference type="PRINTS" id="PR00980">
    <property type="entry name" value="TRNASYNTHALA"/>
</dbReference>
<evidence type="ECO:0000256" key="7">
    <source>
        <dbReference type="ARBA" id="ARBA00022884"/>
    </source>
</evidence>
<dbReference type="InterPro" id="IPR018165">
    <property type="entry name" value="Ala-tRNA-synth_IIc_core"/>
</dbReference>
<evidence type="ECO:0000256" key="3">
    <source>
        <dbReference type="ARBA" id="ARBA00022555"/>
    </source>
</evidence>
<dbReference type="SUPFAM" id="SSF101353">
    <property type="entry name" value="Putative anticodon-binding domain of alanyl-tRNA synthetase (AlaRS)"/>
    <property type="match status" value="1"/>
</dbReference>
<dbReference type="GO" id="GO:0005524">
    <property type="term" value="F:ATP binding"/>
    <property type="evidence" value="ECO:0007669"/>
    <property type="project" value="UniProtKB-KW"/>
</dbReference>
<name>A0A0G0JTU8_9BACT</name>
<keyword evidence="9" id="KW-0030">Aminoacyl-tRNA synthetase</keyword>
<evidence type="ECO:0000256" key="4">
    <source>
        <dbReference type="ARBA" id="ARBA00022598"/>
    </source>
</evidence>
<dbReference type="GO" id="GO:0000049">
    <property type="term" value="F:tRNA binding"/>
    <property type="evidence" value="ECO:0007669"/>
    <property type="project" value="UniProtKB-KW"/>
</dbReference>
<dbReference type="InterPro" id="IPR018163">
    <property type="entry name" value="Thr/Ala-tRNA-synth_IIc_edit"/>
</dbReference>
<dbReference type="PROSITE" id="PS50860">
    <property type="entry name" value="AA_TRNA_LIGASE_II_ALA"/>
    <property type="match status" value="1"/>
</dbReference>
<dbReference type="FunFam" id="3.30.980.10:FF:000004">
    <property type="entry name" value="Alanine--tRNA ligase, cytoplasmic"/>
    <property type="match status" value="1"/>
</dbReference>
<dbReference type="AlphaFoldDB" id="A0A0G0JTU8"/>
<evidence type="ECO:0000256" key="6">
    <source>
        <dbReference type="ARBA" id="ARBA00022840"/>
    </source>
</evidence>
<dbReference type="Proteomes" id="UP000034022">
    <property type="component" value="Unassembled WGS sequence"/>
</dbReference>
<dbReference type="PATRIC" id="fig|1618638.3.peg.224"/>
<keyword evidence="5" id="KW-0547">Nucleotide-binding</keyword>
<keyword evidence="3" id="KW-0820">tRNA-binding</keyword>
<evidence type="ECO:0000259" key="10">
    <source>
        <dbReference type="PROSITE" id="PS50860"/>
    </source>
</evidence>
<dbReference type="SMART" id="SM00863">
    <property type="entry name" value="tRNA_SAD"/>
    <property type="match status" value="1"/>
</dbReference>